<evidence type="ECO:0000256" key="5">
    <source>
        <dbReference type="SAM" id="MobiDB-lite"/>
    </source>
</evidence>
<protein>
    <recommendedName>
        <fullName evidence="7">Lipocalin/cytosolic fatty-acid binding domain-containing protein</fullName>
    </recommendedName>
</protein>
<dbReference type="Gene3D" id="2.40.128.20">
    <property type="match status" value="1"/>
</dbReference>
<comment type="similarity">
    <text evidence="2">Belongs to the calycin superfamily. Lipocalin family.</text>
</comment>
<proteinExistence type="inferred from homology"/>
<comment type="caution">
    <text evidence="8">The sequence shown here is derived from an EMBL/GenBank/DDBJ whole genome shotgun (WGS) entry which is preliminary data.</text>
</comment>
<evidence type="ECO:0000256" key="6">
    <source>
        <dbReference type="SAM" id="SignalP"/>
    </source>
</evidence>
<dbReference type="PANTHER" id="PTHR11430">
    <property type="entry name" value="LIPOCALIN"/>
    <property type="match status" value="1"/>
</dbReference>
<sequence>MKTLLLTLGLSLLAALRAQTLPVGAEETQDASGTWYLKATAADKEIPWKKLESVSVTPMTIKTLAGGHLEVTFTVLIGGQCREISTVLEKTAEPGRYTAHGGKHVVQVLKSQDKDHYILYCEGDMHGQQIRMAKLVGRYPEVNTASSSPSKGKPALQGVIRGRDTMLCSIPGWHQQDLWPGGHGGWPTWAQLAPPTALPPRPPHLPDSP</sequence>
<dbReference type="InterPro" id="IPR000566">
    <property type="entry name" value="Lipocln_cytosolic_FA-bd_dom"/>
</dbReference>
<evidence type="ECO:0000256" key="4">
    <source>
        <dbReference type="ARBA" id="ARBA00022729"/>
    </source>
</evidence>
<evidence type="ECO:0000256" key="2">
    <source>
        <dbReference type="ARBA" id="ARBA00006889"/>
    </source>
</evidence>
<reference evidence="8" key="1">
    <citation type="submission" date="2019-04" db="EMBL/GenBank/DDBJ databases">
        <authorList>
            <person name="Alioto T."/>
            <person name="Alioto T."/>
        </authorList>
    </citation>
    <scope>NUCLEOTIDE SEQUENCE [LARGE SCALE GENOMIC DNA]</scope>
</reference>
<dbReference type="InterPro" id="IPR002450">
    <property type="entry name" value="von_Ebner_gland"/>
</dbReference>
<organism evidence="8 9">
    <name type="scientific">Marmota monax</name>
    <name type="common">Woodchuck</name>
    <dbReference type="NCBI Taxonomy" id="9995"/>
    <lineage>
        <taxon>Eukaryota</taxon>
        <taxon>Metazoa</taxon>
        <taxon>Chordata</taxon>
        <taxon>Craniata</taxon>
        <taxon>Vertebrata</taxon>
        <taxon>Euteleostomi</taxon>
        <taxon>Mammalia</taxon>
        <taxon>Eutheria</taxon>
        <taxon>Euarchontoglires</taxon>
        <taxon>Glires</taxon>
        <taxon>Rodentia</taxon>
        <taxon>Sciuromorpha</taxon>
        <taxon>Sciuridae</taxon>
        <taxon>Xerinae</taxon>
        <taxon>Marmotini</taxon>
        <taxon>Marmota</taxon>
    </lineage>
</organism>
<dbReference type="PANTHER" id="PTHR11430:SF124">
    <property type="entry name" value="LIPOCALIN 1-LIKE PROTEIN 1-RELATED"/>
    <property type="match status" value="1"/>
</dbReference>
<dbReference type="AlphaFoldDB" id="A0A5E4CHA1"/>
<dbReference type="PRINTS" id="PR01175">
    <property type="entry name" value="VNEBNERGLAND"/>
</dbReference>
<keyword evidence="9" id="KW-1185">Reference proteome</keyword>
<dbReference type="GO" id="GO:0036094">
    <property type="term" value="F:small molecule binding"/>
    <property type="evidence" value="ECO:0007669"/>
    <property type="project" value="InterPro"/>
</dbReference>
<feature type="region of interest" description="Disordered" evidence="5">
    <location>
        <begin position="184"/>
        <end position="209"/>
    </location>
</feature>
<name>A0A5E4CHA1_MARMO</name>
<dbReference type="InterPro" id="IPR002345">
    <property type="entry name" value="Lipocalin"/>
</dbReference>
<evidence type="ECO:0000256" key="1">
    <source>
        <dbReference type="ARBA" id="ARBA00004613"/>
    </source>
</evidence>
<feature type="domain" description="Lipocalin/cytosolic fatty-acid binding" evidence="7">
    <location>
        <begin position="32"/>
        <end position="143"/>
    </location>
</feature>
<keyword evidence="3" id="KW-0964">Secreted</keyword>
<evidence type="ECO:0000313" key="8">
    <source>
        <dbReference type="EMBL" id="VTJ81156.1"/>
    </source>
</evidence>
<dbReference type="Pfam" id="PF00061">
    <property type="entry name" value="Lipocalin"/>
    <property type="match status" value="1"/>
</dbReference>
<dbReference type="Proteomes" id="UP000335636">
    <property type="component" value="Unassembled WGS sequence"/>
</dbReference>
<evidence type="ECO:0000256" key="3">
    <source>
        <dbReference type="ARBA" id="ARBA00022525"/>
    </source>
</evidence>
<feature type="signal peptide" evidence="6">
    <location>
        <begin position="1"/>
        <end position="18"/>
    </location>
</feature>
<dbReference type="GO" id="GO:0005615">
    <property type="term" value="C:extracellular space"/>
    <property type="evidence" value="ECO:0007669"/>
    <property type="project" value="TreeGrafter"/>
</dbReference>
<keyword evidence="4 6" id="KW-0732">Signal</keyword>
<feature type="compositionally biased region" description="Pro residues" evidence="5">
    <location>
        <begin position="196"/>
        <end position="209"/>
    </location>
</feature>
<evidence type="ECO:0000313" key="9">
    <source>
        <dbReference type="Proteomes" id="UP000335636"/>
    </source>
</evidence>
<gene>
    <name evidence="8" type="ORF">MONAX_5E006405</name>
</gene>
<evidence type="ECO:0000259" key="7">
    <source>
        <dbReference type="Pfam" id="PF00061"/>
    </source>
</evidence>
<dbReference type="SUPFAM" id="SSF50814">
    <property type="entry name" value="Lipocalins"/>
    <property type="match status" value="1"/>
</dbReference>
<comment type="subcellular location">
    <subcellularLocation>
        <location evidence="1">Secreted</location>
    </subcellularLocation>
</comment>
<dbReference type="EMBL" id="CABDUW010001394">
    <property type="protein sequence ID" value="VTJ81156.1"/>
    <property type="molecule type" value="Genomic_DNA"/>
</dbReference>
<accession>A0A5E4CHA1</accession>
<dbReference type="InterPro" id="IPR012674">
    <property type="entry name" value="Calycin"/>
</dbReference>
<feature type="chain" id="PRO_5023033508" description="Lipocalin/cytosolic fatty-acid binding domain-containing protein" evidence="6">
    <location>
        <begin position="19"/>
        <end position="209"/>
    </location>
</feature>